<protein>
    <submittedName>
        <fullName evidence="2">Uncharacterized protein</fullName>
    </submittedName>
</protein>
<accession>A0A9X2FFH1</accession>
<sequence>MQQGSQQPPPGSTIEKIEDSEGTTYCLQPPRDGIWRYYSLVMLGIVLGVWSIGLLVGAAFALWHIISGGLSASEGWGFVLWLALASLGEVFLVCCFKRQFSPAVPETLVLGRHSLRCDSGNLPMSRAPAIQAMYYGNSHETSLRMFGKRRQLEACIRELGPVTLTHEGLHQRLTIERGAERFEIGPFLRWAEREWLAAEIQAWQQHR</sequence>
<comment type="caution">
    <text evidence="2">The sequence shown here is derived from an EMBL/GenBank/DDBJ whole genome shotgun (WGS) entry which is preliminary data.</text>
</comment>
<proteinExistence type="predicted"/>
<dbReference type="RefSeq" id="WP_252855396.1">
    <property type="nucleotide sequence ID" value="NZ_JAMXLR010000091.1"/>
</dbReference>
<feature type="transmembrane region" description="Helical" evidence="1">
    <location>
        <begin position="78"/>
        <end position="96"/>
    </location>
</feature>
<gene>
    <name evidence="2" type="ORF">NG895_25565</name>
</gene>
<organism evidence="2 3">
    <name type="scientific">Aeoliella straminimaris</name>
    <dbReference type="NCBI Taxonomy" id="2954799"/>
    <lineage>
        <taxon>Bacteria</taxon>
        <taxon>Pseudomonadati</taxon>
        <taxon>Planctomycetota</taxon>
        <taxon>Planctomycetia</taxon>
        <taxon>Pirellulales</taxon>
        <taxon>Lacipirellulaceae</taxon>
        <taxon>Aeoliella</taxon>
    </lineage>
</organism>
<dbReference type="Proteomes" id="UP001155241">
    <property type="component" value="Unassembled WGS sequence"/>
</dbReference>
<keyword evidence="3" id="KW-1185">Reference proteome</keyword>
<feature type="transmembrane region" description="Helical" evidence="1">
    <location>
        <begin position="37"/>
        <end position="66"/>
    </location>
</feature>
<reference evidence="2" key="1">
    <citation type="submission" date="2022-06" db="EMBL/GenBank/DDBJ databases">
        <title>Aeoliella straminimaris, a novel planctomycete from sediments.</title>
        <authorList>
            <person name="Vitorino I.R."/>
            <person name="Lage O.M."/>
        </authorList>
    </citation>
    <scope>NUCLEOTIDE SEQUENCE</scope>
    <source>
        <strain evidence="2">ICT_H6.2</strain>
    </source>
</reference>
<keyword evidence="1" id="KW-1133">Transmembrane helix</keyword>
<keyword evidence="1" id="KW-0812">Transmembrane</keyword>
<dbReference type="EMBL" id="JAMXLR010000091">
    <property type="protein sequence ID" value="MCO6047283.1"/>
    <property type="molecule type" value="Genomic_DNA"/>
</dbReference>
<evidence type="ECO:0000313" key="2">
    <source>
        <dbReference type="EMBL" id="MCO6047283.1"/>
    </source>
</evidence>
<evidence type="ECO:0000256" key="1">
    <source>
        <dbReference type="SAM" id="Phobius"/>
    </source>
</evidence>
<keyword evidence="1" id="KW-0472">Membrane</keyword>
<dbReference type="AlphaFoldDB" id="A0A9X2FFH1"/>
<name>A0A9X2FFH1_9BACT</name>
<evidence type="ECO:0000313" key="3">
    <source>
        <dbReference type="Proteomes" id="UP001155241"/>
    </source>
</evidence>